<feature type="region of interest" description="Disordered" evidence="1">
    <location>
        <begin position="366"/>
        <end position="394"/>
    </location>
</feature>
<feature type="compositionally biased region" description="Acidic residues" evidence="1">
    <location>
        <begin position="368"/>
        <end position="377"/>
    </location>
</feature>
<dbReference type="AlphaFoldDB" id="A0A1V6T5H9"/>
<evidence type="ECO:0000313" key="3">
    <source>
        <dbReference type="EMBL" id="OQE21588.1"/>
    </source>
</evidence>
<dbReference type="InterPro" id="IPR003615">
    <property type="entry name" value="HNH_nuc"/>
</dbReference>
<dbReference type="Pfam" id="PF13391">
    <property type="entry name" value="HNH_2"/>
    <property type="match status" value="1"/>
</dbReference>
<evidence type="ECO:0000259" key="2">
    <source>
        <dbReference type="Pfam" id="PF13391"/>
    </source>
</evidence>
<feature type="region of interest" description="Disordered" evidence="1">
    <location>
        <begin position="295"/>
        <end position="317"/>
    </location>
</feature>
<dbReference type="Proteomes" id="UP000191342">
    <property type="component" value="Unassembled WGS sequence"/>
</dbReference>
<sequence>MARPLDGQQDPLHIFSEFDDPLRQQLVHKIVEDDKWLRVIPRQNLYALWFSDLDVLQKMANAQTAQEREIRRRALRRVVAQYDVPRIWASEGHTNTTSRAEALPGSASSSRLPWPGLRERSRSRSPNVRSPTAAAATRERSQSSASVWREAREEEKKTVDLASESGTRDDHQCVVTKRGLPLIESVHILSKKLNGTKDENPIAFDCWDWLKDFWGEEKVGKLRSLLLSEGTMDMERLYNRITLEVHVHRYWDRAQIALHPIWVSEDRTEMQISFHWLPLKENMPGAAKHNRTDLISTSENPYQDPKYRPRETPGRNNVIFNTETGARISSGYVFTVKTDNKDERPLPSMELLELRWHLSRIAHMQGAAEDEDSDYESDNGSVSVRLGSRSTIKE</sequence>
<feature type="region of interest" description="Disordered" evidence="1">
    <location>
        <begin position="93"/>
        <end position="152"/>
    </location>
</feature>
<organism evidence="3 4">
    <name type="scientific">Penicillium flavigenum</name>
    <dbReference type="NCBI Taxonomy" id="254877"/>
    <lineage>
        <taxon>Eukaryota</taxon>
        <taxon>Fungi</taxon>
        <taxon>Dikarya</taxon>
        <taxon>Ascomycota</taxon>
        <taxon>Pezizomycotina</taxon>
        <taxon>Eurotiomycetes</taxon>
        <taxon>Eurotiomycetidae</taxon>
        <taxon>Eurotiales</taxon>
        <taxon>Aspergillaceae</taxon>
        <taxon>Penicillium</taxon>
    </lineage>
</organism>
<dbReference type="OrthoDB" id="5416097at2759"/>
<accession>A0A1V6T5H9</accession>
<feature type="domain" description="HNH nuclease" evidence="2">
    <location>
        <begin position="173"/>
        <end position="258"/>
    </location>
</feature>
<keyword evidence="4" id="KW-1185">Reference proteome</keyword>
<protein>
    <recommendedName>
        <fullName evidence="2">HNH nuclease domain-containing protein</fullName>
    </recommendedName>
</protein>
<reference evidence="4" key="1">
    <citation type="journal article" date="2017" name="Nat. Microbiol.">
        <title>Global analysis of biosynthetic gene clusters reveals vast potential of secondary metabolite production in Penicillium species.</title>
        <authorList>
            <person name="Nielsen J.C."/>
            <person name="Grijseels S."/>
            <person name="Prigent S."/>
            <person name="Ji B."/>
            <person name="Dainat J."/>
            <person name="Nielsen K.F."/>
            <person name="Frisvad J.C."/>
            <person name="Workman M."/>
            <person name="Nielsen J."/>
        </authorList>
    </citation>
    <scope>NUCLEOTIDE SEQUENCE [LARGE SCALE GENOMIC DNA]</scope>
    <source>
        <strain evidence="4">IBT 14082</strain>
    </source>
</reference>
<evidence type="ECO:0000313" key="4">
    <source>
        <dbReference type="Proteomes" id="UP000191342"/>
    </source>
</evidence>
<comment type="caution">
    <text evidence="3">The sequence shown here is derived from an EMBL/GenBank/DDBJ whole genome shotgun (WGS) entry which is preliminary data.</text>
</comment>
<gene>
    <name evidence="3" type="ORF">PENFLA_c014G01500</name>
</gene>
<dbReference type="EMBL" id="MLQL01000014">
    <property type="protein sequence ID" value="OQE21588.1"/>
    <property type="molecule type" value="Genomic_DNA"/>
</dbReference>
<proteinExistence type="predicted"/>
<evidence type="ECO:0000256" key="1">
    <source>
        <dbReference type="SAM" id="MobiDB-lite"/>
    </source>
</evidence>
<name>A0A1V6T5H9_9EURO</name>